<evidence type="ECO:0000313" key="3">
    <source>
        <dbReference type="Proteomes" id="UP000092444"/>
    </source>
</evidence>
<evidence type="ECO:0000313" key="2">
    <source>
        <dbReference type="EnsemblMetazoa" id="GMOY014097.P1247"/>
    </source>
</evidence>
<reference evidence="2" key="1">
    <citation type="submission" date="2025-05" db="UniProtKB">
        <authorList>
            <consortium name="EnsemblMetazoa"/>
        </authorList>
    </citation>
    <scope>IDENTIFICATION</scope>
    <source>
        <strain evidence="2">Yale</strain>
    </source>
</reference>
<protein>
    <submittedName>
        <fullName evidence="2">Uncharacterized protein</fullName>
    </submittedName>
</protein>
<organism evidence="2 3">
    <name type="scientific">Glossina morsitans morsitans</name>
    <name type="common">Savannah tsetse fly</name>
    <dbReference type="NCBI Taxonomy" id="37546"/>
    <lineage>
        <taxon>Eukaryota</taxon>
        <taxon>Metazoa</taxon>
        <taxon>Ecdysozoa</taxon>
        <taxon>Arthropoda</taxon>
        <taxon>Hexapoda</taxon>
        <taxon>Insecta</taxon>
        <taxon>Pterygota</taxon>
        <taxon>Neoptera</taxon>
        <taxon>Endopterygota</taxon>
        <taxon>Diptera</taxon>
        <taxon>Brachycera</taxon>
        <taxon>Muscomorpha</taxon>
        <taxon>Hippoboscoidea</taxon>
        <taxon>Glossinidae</taxon>
        <taxon>Glossina</taxon>
    </lineage>
</organism>
<name>A0ABK9NFY8_GLOMM</name>
<sequence>MEKEIENERRHSEANIICFLVLYMALYLVLYMYMCIHTNICMGIYVVYMYDSIYIICPCAHTTHDTTLIHLVIWLFLFIK</sequence>
<keyword evidence="3" id="KW-1185">Reference proteome</keyword>
<accession>A0ABK9NFY8</accession>
<keyword evidence="1" id="KW-1133">Transmembrane helix</keyword>
<dbReference type="Proteomes" id="UP000092444">
    <property type="component" value="Unassembled WGS sequence"/>
</dbReference>
<evidence type="ECO:0000256" key="1">
    <source>
        <dbReference type="SAM" id="Phobius"/>
    </source>
</evidence>
<dbReference type="EnsemblMetazoa" id="GMOY014097.R1247">
    <property type="protein sequence ID" value="GMOY014097.P1247"/>
    <property type="gene ID" value="GMOY014097"/>
</dbReference>
<feature type="transmembrane region" description="Helical" evidence="1">
    <location>
        <begin position="53"/>
        <end position="79"/>
    </location>
</feature>
<proteinExistence type="predicted"/>
<dbReference type="EMBL" id="CCAG010022530">
    <property type="status" value="NOT_ANNOTATED_CDS"/>
    <property type="molecule type" value="Genomic_DNA"/>
</dbReference>
<keyword evidence="1" id="KW-0472">Membrane</keyword>
<keyword evidence="1" id="KW-0812">Transmembrane</keyword>